<dbReference type="Proteomes" id="UP000188388">
    <property type="component" value="Unassembled WGS sequence"/>
</dbReference>
<keyword evidence="1" id="KW-1133">Transmembrane helix</keyword>
<name>A0A1R3VDA9_9HYPH</name>
<evidence type="ECO:0000313" key="3">
    <source>
        <dbReference type="Proteomes" id="UP000188388"/>
    </source>
</evidence>
<feature type="transmembrane region" description="Helical" evidence="1">
    <location>
        <begin position="12"/>
        <end position="32"/>
    </location>
</feature>
<reference evidence="3" key="1">
    <citation type="submission" date="2017-01" db="EMBL/GenBank/DDBJ databases">
        <authorList>
            <person name="Brunel B."/>
        </authorList>
    </citation>
    <scope>NUCLEOTIDE SEQUENCE [LARGE SCALE GENOMIC DNA]</scope>
</reference>
<evidence type="ECO:0000256" key="1">
    <source>
        <dbReference type="SAM" id="Phobius"/>
    </source>
</evidence>
<dbReference type="EMBL" id="FTPD01000036">
    <property type="protein sequence ID" value="SIT57842.1"/>
    <property type="molecule type" value="Genomic_DNA"/>
</dbReference>
<proteinExistence type="predicted"/>
<keyword evidence="1" id="KW-0472">Membrane</keyword>
<dbReference type="RefSeq" id="WP_077381046.1">
    <property type="nucleotide sequence ID" value="NZ_FTPD01000036.1"/>
</dbReference>
<keyword evidence="3" id="KW-1185">Reference proteome</keyword>
<protein>
    <submittedName>
        <fullName evidence="2">Uncharacterized protein</fullName>
    </submittedName>
</protein>
<sequence length="120" mass="13148">MPTRNKRRMRNAASINFGLMLAPSVALMRLPLIAMDARSNRPKGTEAVNAVNEKTIAFVEGIFAAQGSVVQSVMRFWPEVISGRTPSLFNGVALEQSIYAALKPASRRVKTNFGRLSKKA</sequence>
<dbReference type="AlphaFoldDB" id="A0A1R3VDA9"/>
<gene>
    <name evidence="2" type="ORF">BQ8794_410009</name>
</gene>
<accession>A0A1R3VDA9</accession>
<keyword evidence="1" id="KW-0812">Transmembrane</keyword>
<organism evidence="2 3">
    <name type="scientific">Mesorhizobium prunaredense</name>
    <dbReference type="NCBI Taxonomy" id="1631249"/>
    <lineage>
        <taxon>Bacteria</taxon>
        <taxon>Pseudomonadati</taxon>
        <taxon>Pseudomonadota</taxon>
        <taxon>Alphaproteobacteria</taxon>
        <taxon>Hyphomicrobiales</taxon>
        <taxon>Phyllobacteriaceae</taxon>
        <taxon>Mesorhizobium</taxon>
    </lineage>
</organism>
<evidence type="ECO:0000313" key="2">
    <source>
        <dbReference type="EMBL" id="SIT57842.1"/>
    </source>
</evidence>